<comment type="similarity">
    <text evidence="4 7">Belongs to the glucosamine/galactosamine-6-phosphate isomerase family. 6-phosphogluconolactonase subfamily.</text>
</comment>
<keyword evidence="11" id="KW-1185">Reference proteome</keyword>
<dbReference type="GO" id="GO:0006098">
    <property type="term" value="P:pentose-phosphate shunt"/>
    <property type="evidence" value="ECO:0007669"/>
    <property type="project" value="UniProtKB-UniPathway"/>
</dbReference>
<evidence type="ECO:0000256" key="5">
    <source>
        <dbReference type="ARBA" id="ARBA00013198"/>
    </source>
</evidence>
<evidence type="ECO:0000256" key="2">
    <source>
        <dbReference type="ARBA" id="ARBA00002681"/>
    </source>
</evidence>
<gene>
    <name evidence="7" type="primary">pgl</name>
    <name evidence="10" type="ORF">SCLAV_p0969</name>
</gene>
<dbReference type="InterPro" id="IPR039104">
    <property type="entry name" value="6PGL"/>
</dbReference>
<evidence type="ECO:0000256" key="6">
    <source>
        <dbReference type="ARBA" id="ARBA00020337"/>
    </source>
</evidence>
<dbReference type="SUPFAM" id="SSF100950">
    <property type="entry name" value="NagB/RpiA/CoA transferase-like"/>
    <property type="match status" value="1"/>
</dbReference>
<accession>D5SKL3</accession>
<feature type="region of interest" description="Disordered" evidence="8">
    <location>
        <begin position="103"/>
        <end position="123"/>
    </location>
</feature>
<evidence type="ECO:0000313" key="11">
    <source>
        <dbReference type="Proteomes" id="UP000002357"/>
    </source>
</evidence>
<dbReference type="eggNOG" id="COG0363">
    <property type="taxonomic scope" value="Bacteria"/>
</dbReference>
<dbReference type="GO" id="GO:0017057">
    <property type="term" value="F:6-phosphogluconolactonase activity"/>
    <property type="evidence" value="ECO:0007669"/>
    <property type="project" value="UniProtKB-UniRule"/>
</dbReference>
<dbReference type="AlphaFoldDB" id="D5SKL3"/>
<evidence type="ECO:0000256" key="1">
    <source>
        <dbReference type="ARBA" id="ARBA00000832"/>
    </source>
</evidence>
<dbReference type="NCBIfam" id="TIGR01198">
    <property type="entry name" value="pgl"/>
    <property type="match status" value="1"/>
</dbReference>
<keyword evidence="10" id="KW-0614">Plasmid</keyword>
<dbReference type="GO" id="GO:0005975">
    <property type="term" value="P:carbohydrate metabolic process"/>
    <property type="evidence" value="ECO:0007669"/>
    <property type="project" value="UniProtKB-UniRule"/>
</dbReference>
<dbReference type="PANTHER" id="PTHR11054:SF0">
    <property type="entry name" value="6-PHOSPHOGLUCONOLACTONASE"/>
    <property type="match status" value="1"/>
</dbReference>
<dbReference type="OrthoDB" id="9810967at2"/>
<evidence type="ECO:0000256" key="3">
    <source>
        <dbReference type="ARBA" id="ARBA00004961"/>
    </source>
</evidence>
<dbReference type="Proteomes" id="UP000002357">
    <property type="component" value="Plasmid pSCL4"/>
</dbReference>
<dbReference type="InterPro" id="IPR006148">
    <property type="entry name" value="Glc/Gal-6P_isomerase"/>
</dbReference>
<protein>
    <recommendedName>
        <fullName evidence="6 7">6-phosphogluconolactonase</fullName>
        <shortName evidence="7">6PGL</shortName>
        <ecNumber evidence="5 7">3.1.1.31</ecNumber>
    </recommendedName>
</protein>
<evidence type="ECO:0000256" key="8">
    <source>
        <dbReference type="SAM" id="MobiDB-lite"/>
    </source>
</evidence>
<evidence type="ECO:0000256" key="4">
    <source>
        <dbReference type="ARBA" id="ARBA00010662"/>
    </source>
</evidence>
<comment type="function">
    <text evidence="2 7">Hydrolysis of 6-phosphogluconolactone to 6-phosphogluconate.</text>
</comment>
<dbReference type="PANTHER" id="PTHR11054">
    <property type="entry name" value="6-PHOSPHOGLUCONOLACTONASE"/>
    <property type="match status" value="1"/>
</dbReference>
<name>D5SKL3_STRCL</name>
<evidence type="ECO:0000256" key="7">
    <source>
        <dbReference type="RuleBase" id="RU365095"/>
    </source>
</evidence>
<dbReference type="InterPro" id="IPR005900">
    <property type="entry name" value="6-phosphogluconolactonase_DevB"/>
</dbReference>
<dbReference type="InterPro" id="IPR037171">
    <property type="entry name" value="NagB/RpiA_transferase-like"/>
</dbReference>
<feature type="domain" description="Glucosamine/galactosamine-6-phosphate isomerase" evidence="9">
    <location>
        <begin position="21"/>
        <end position="216"/>
    </location>
</feature>
<comment type="pathway">
    <text evidence="3 7">Carbohydrate degradation; pentose phosphate pathway; D-ribulose 5-phosphate from D-glucose 6-phosphate (oxidative stage): step 2/3.</text>
</comment>
<evidence type="ECO:0000259" key="9">
    <source>
        <dbReference type="Pfam" id="PF01182"/>
    </source>
</evidence>
<reference evidence="10 11" key="1">
    <citation type="journal article" date="2010" name="Genome Biol. Evol.">
        <title>The sequence of a 1.8-mb bacterial linear plasmid reveals a rich evolutionary reservoir of secondary metabolic pathways.</title>
        <authorList>
            <person name="Medema M.H."/>
            <person name="Trefzer A."/>
            <person name="Kovalchuk A."/>
            <person name="van den Berg M."/>
            <person name="Mueller U."/>
            <person name="Heijne W."/>
            <person name="Wu L."/>
            <person name="Alam M.T."/>
            <person name="Ronning C.M."/>
            <person name="Nierman W.C."/>
            <person name="Bovenberg R.A.L."/>
            <person name="Breitling R."/>
            <person name="Takano E."/>
        </authorList>
    </citation>
    <scope>NUCLEOTIDE SEQUENCE [LARGE SCALE GENOMIC DNA]</scope>
    <source>
        <strain evidence="11">ATCC 27064 / DSM 738 / JCM 4710 / NBRC 13307 / NCIMB 12785 / NRRL 3585 / VKM Ac-602</strain>
        <plasmid evidence="10">pSCL4</plasmid>
    </source>
</reference>
<sequence>MEPHMTSQPVGRPRVSVVETVERMARDASTAIARHIGQTLEQRDICVLALTGGSTPAATYEQLARMPVPWERVHIVQTDDHITDEAHGPSWQVIRKHLLDPAAVPAGNRHPMPTGSRPDPGDAAESYARLLGLLLVGGAPDVVVAGLGEDGHTVSLFHGDPALETDDWVAVTQPYQNTVRMTLTLPVLSGAGLRMVLAAGGGKASAVRAHRQGDDPRLAALRGLLGPDGTLLVDRAAFGPEAPVADPHAPPPR</sequence>
<dbReference type="EMBL" id="CM000914">
    <property type="protein sequence ID" value="EFG04456.2"/>
    <property type="molecule type" value="Genomic_DNA"/>
</dbReference>
<dbReference type="EC" id="3.1.1.31" evidence="5 7"/>
<dbReference type="Pfam" id="PF01182">
    <property type="entry name" value="Glucosamine_iso"/>
    <property type="match status" value="1"/>
</dbReference>
<evidence type="ECO:0000313" key="10">
    <source>
        <dbReference type="EMBL" id="EFG04456.2"/>
    </source>
</evidence>
<geneLocation type="plasmid" evidence="10 11">
    <name>pSCL4</name>
</geneLocation>
<organism evidence="10 11">
    <name type="scientific">Streptomyces clavuligerus</name>
    <dbReference type="NCBI Taxonomy" id="1901"/>
    <lineage>
        <taxon>Bacteria</taxon>
        <taxon>Bacillati</taxon>
        <taxon>Actinomycetota</taxon>
        <taxon>Actinomycetes</taxon>
        <taxon>Kitasatosporales</taxon>
        <taxon>Streptomycetaceae</taxon>
        <taxon>Streptomyces</taxon>
    </lineage>
</organism>
<comment type="catalytic activity">
    <reaction evidence="1 7">
        <text>6-phospho-D-glucono-1,5-lactone + H2O = 6-phospho-D-gluconate + H(+)</text>
        <dbReference type="Rhea" id="RHEA:12556"/>
        <dbReference type="ChEBI" id="CHEBI:15377"/>
        <dbReference type="ChEBI" id="CHEBI:15378"/>
        <dbReference type="ChEBI" id="CHEBI:57955"/>
        <dbReference type="ChEBI" id="CHEBI:58759"/>
        <dbReference type="EC" id="3.1.1.31"/>
    </reaction>
</comment>
<proteinExistence type="inferred from homology"/>
<dbReference type="UniPathway" id="UPA00115">
    <property type="reaction ID" value="UER00409"/>
</dbReference>
<keyword evidence="7 10" id="KW-0378">Hydrolase</keyword>
<dbReference type="KEGG" id="sclf:BB341_28990"/>
<dbReference type="Gene3D" id="3.40.50.1360">
    <property type="match status" value="1"/>
</dbReference>